<gene>
    <name evidence="1" type="ORF">GCM10010492_75070</name>
</gene>
<comment type="caution">
    <text evidence="1">The sequence shown here is derived from an EMBL/GenBank/DDBJ whole genome shotgun (WGS) entry which is preliminary data.</text>
</comment>
<organism evidence="1 2">
    <name type="scientific">Saccharothrix mutabilis subsp. mutabilis</name>
    <dbReference type="NCBI Taxonomy" id="66855"/>
    <lineage>
        <taxon>Bacteria</taxon>
        <taxon>Bacillati</taxon>
        <taxon>Actinomycetota</taxon>
        <taxon>Actinomycetes</taxon>
        <taxon>Pseudonocardiales</taxon>
        <taxon>Pseudonocardiaceae</taxon>
        <taxon>Saccharothrix</taxon>
    </lineage>
</organism>
<dbReference type="Proteomes" id="UP001500416">
    <property type="component" value="Unassembled WGS sequence"/>
</dbReference>
<dbReference type="Gene3D" id="3.30.1310.10">
    <property type="entry name" value="Nucleoid-associated protein YbaB-like domain"/>
    <property type="match status" value="1"/>
</dbReference>
<dbReference type="EMBL" id="BAAABU010000034">
    <property type="protein sequence ID" value="GAA0262942.1"/>
    <property type="molecule type" value="Genomic_DNA"/>
</dbReference>
<protein>
    <recommendedName>
        <fullName evidence="3">YbaB/EbfC DNA-binding family protein</fullName>
    </recommendedName>
</protein>
<evidence type="ECO:0000313" key="1">
    <source>
        <dbReference type="EMBL" id="GAA0262942.1"/>
    </source>
</evidence>
<dbReference type="RefSeq" id="WP_343940122.1">
    <property type="nucleotide sequence ID" value="NZ_BAAABU010000034.1"/>
</dbReference>
<evidence type="ECO:0008006" key="3">
    <source>
        <dbReference type="Google" id="ProtNLM"/>
    </source>
</evidence>
<reference evidence="1 2" key="1">
    <citation type="journal article" date="2019" name="Int. J. Syst. Evol. Microbiol.">
        <title>The Global Catalogue of Microorganisms (GCM) 10K type strain sequencing project: providing services to taxonomists for standard genome sequencing and annotation.</title>
        <authorList>
            <consortium name="The Broad Institute Genomics Platform"/>
            <consortium name="The Broad Institute Genome Sequencing Center for Infectious Disease"/>
            <person name="Wu L."/>
            <person name="Ma J."/>
        </authorList>
    </citation>
    <scope>NUCLEOTIDE SEQUENCE [LARGE SCALE GENOMIC DNA]</scope>
    <source>
        <strain evidence="1 2">JCM 3380</strain>
    </source>
</reference>
<accession>A0ABN0UVL8</accession>
<keyword evidence="2" id="KW-1185">Reference proteome</keyword>
<proteinExistence type="predicted"/>
<sequence length="124" mass="12757">MDETQRAARRVADVEAQVSRHIARTGPVLGRASSSDGAVTVVTAPGAPPREVRISPAALNMGADALGAEIVRVAARAAADAAARMHQSLARLVDPATSKALTEIGFPAGGVEDDFGDSYLRGPR</sequence>
<name>A0ABN0UVL8_9PSEU</name>
<dbReference type="InterPro" id="IPR036894">
    <property type="entry name" value="YbaB-like_sf"/>
</dbReference>
<evidence type="ECO:0000313" key="2">
    <source>
        <dbReference type="Proteomes" id="UP001500416"/>
    </source>
</evidence>